<dbReference type="CDD" id="cd05688">
    <property type="entry name" value="S1_RPS1_repeat_ec3"/>
    <property type="match status" value="1"/>
</dbReference>
<evidence type="ECO:0000313" key="7">
    <source>
        <dbReference type="Proteomes" id="UP000269352"/>
    </source>
</evidence>
<dbReference type="SMART" id="SM00316">
    <property type="entry name" value="S1"/>
    <property type="match status" value="3"/>
</dbReference>
<feature type="region of interest" description="Disordered" evidence="4">
    <location>
        <begin position="268"/>
        <end position="291"/>
    </location>
</feature>
<dbReference type="SUPFAM" id="SSF50249">
    <property type="entry name" value="Nucleic acid-binding proteins"/>
    <property type="match status" value="3"/>
</dbReference>
<keyword evidence="2" id="KW-0689">Ribosomal protein</keyword>
<keyword evidence="7" id="KW-1185">Reference proteome</keyword>
<name>A0A388TF38_TERA1</name>
<dbReference type="Gene3D" id="2.40.50.140">
    <property type="entry name" value="Nucleic acid-binding proteins"/>
    <property type="match status" value="3"/>
</dbReference>
<evidence type="ECO:0000256" key="1">
    <source>
        <dbReference type="ARBA" id="ARBA00006767"/>
    </source>
</evidence>
<protein>
    <recommendedName>
        <fullName evidence="5">S1 motif domain-containing protein</fullName>
    </recommendedName>
</protein>
<reference evidence="6 7" key="1">
    <citation type="journal article" date="2019" name="ISME J.">
        <title>Genome analyses of uncultured TG2/ZB3 bacteria in 'Margulisbacteria' specifically attached to ectosymbiotic spirochetes of protists in the termite gut.</title>
        <authorList>
            <person name="Utami Y.D."/>
            <person name="Kuwahara H."/>
            <person name="Igai K."/>
            <person name="Murakami T."/>
            <person name="Sugaya K."/>
            <person name="Morikawa T."/>
            <person name="Nagura Y."/>
            <person name="Yuki M."/>
            <person name="Deevong P."/>
            <person name="Inoue T."/>
            <person name="Kihara K."/>
            <person name="Lo N."/>
            <person name="Yamada A."/>
            <person name="Ohkuma M."/>
            <person name="Hongoh Y."/>
        </authorList>
    </citation>
    <scope>NUCLEOTIDE SEQUENCE [LARGE SCALE GENOMIC DNA]</scope>
    <source>
        <strain evidence="6">NkOx7-01</strain>
    </source>
</reference>
<dbReference type="GO" id="GO:0005737">
    <property type="term" value="C:cytoplasm"/>
    <property type="evidence" value="ECO:0007669"/>
    <property type="project" value="UniProtKB-ARBA"/>
</dbReference>
<dbReference type="PRINTS" id="PR00681">
    <property type="entry name" value="RIBOSOMALS1"/>
</dbReference>
<dbReference type="InterPro" id="IPR050437">
    <property type="entry name" value="Ribos_protein_bS1-like"/>
</dbReference>
<comment type="similarity">
    <text evidence="1">Belongs to the bacterial ribosomal protein bS1 family.</text>
</comment>
<dbReference type="InterPro" id="IPR035104">
    <property type="entry name" value="Ribosomal_protein_S1-like"/>
</dbReference>
<dbReference type="Proteomes" id="UP000269352">
    <property type="component" value="Unassembled WGS sequence"/>
</dbReference>
<comment type="caution">
    <text evidence="6">The sequence shown here is derived from an EMBL/GenBank/DDBJ whole genome shotgun (WGS) entry which is preliminary data.</text>
</comment>
<dbReference type="PROSITE" id="PS50126">
    <property type="entry name" value="S1"/>
    <property type="match status" value="3"/>
</dbReference>
<dbReference type="InterPro" id="IPR003029">
    <property type="entry name" value="S1_domain"/>
</dbReference>
<proteinExistence type="inferred from homology"/>
<evidence type="ECO:0000256" key="4">
    <source>
        <dbReference type="SAM" id="MobiDB-lite"/>
    </source>
</evidence>
<accession>A0A388TF38</accession>
<gene>
    <name evidence="6" type="ORF">NO1_2241</name>
</gene>
<evidence type="ECO:0000313" key="6">
    <source>
        <dbReference type="EMBL" id="GBR75217.1"/>
    </source>
</evidence>
<sequence>ILSKKRADYELAWTRLNAAEQNNEDILVKVTGKKDGGLNVDFQGISAFVPASQLDREDLARLDSLVGSTIYCKILKAARNRKRLLLSHRASREKTLAKLHEALKTIKPGEVVHGKVSSIKSFGAFVNLGEFDGLIHISELAWDRVATVEEALEVGQEIDVYVIGIDEENTRISLSLKRLQKDPWEEAVKDLRIGNKLPVKITRLAQFGAFAQIKEGVEGLIHITEMSDEKQVKYPQEIVQSGQELEATIIRLEPQNKKIALSLRQHAELAPEAASTAEPQLPPSPEMAASG</sequence>
<feature type="domain" description="S1 motif" evidence="5">
    <location>
        <begin position="194"/>
        <end position="264"/>
    </location>
</feature>
<evidence type="ECO:0000256" key="3">
    <source>
        <dbReference type="ARBA" id="ARBA00023274"/>
    </source>
</evidence>
<dbReference type="CDD" id="cd04465">
    <property type="entry name" value="S1_RPS1_repeat_ec2_hs2"/>
    <property type="match status" value="1"/>
</dbReference>
<dbReference type="PANTHER" id="PTHR10724:SF7">
    <property type="entry name" value="SMALL RIBOSOMAL SUBUNIT PROTEIN BS1C"/>
    <property type="match status" value="1"/>
</dbReference>
<dbReference type="GO" id="GO:0003729">
    <property type="term" value="F:mRNA binding"/>
    <property type="evidence" value="ECO:0007669"/>
    <property type="project" value="UniProtKB-ARBA"/>
</dbReference>
<dbReference type="FunFam" id="2.40.50.140:FF:000051">
    <property type="entry name" value="RNA-binding transcriptional accessory protein"/>
    <property type="match status" value="1"/>
</dbReference>
<evidence type="ECO:0000256" key="2">
    <source>
        <dbReference type="ARBA" id="ARBA00022980"/>
    </source>
</evidence>
<dbReference type="GO" id="GO:0006412">
    <property type="term" value="P:translation"/>
    <property type="evidence" value="ECO:0007669"/>
    <property type="project" value="TreeGrafter"/>
</dbReference>
<feature type="domain" description="S1 motif" evidence="5">
    <location>
        <begin position="23"/>
        <end position="89"/>
    </location>
</feature>
<dbReference type="Pfam" id="PF00575">
    <property type="entry name" value="S1"/>
    <property type="match status" value="3"/>
</dbReference>
<dbReference type="PANTHER" id="PTHR10724">
    <property type="entry name" value="30S RIBOSOMAL PROTEIN S1"/>
    <property type="match status" value="1"/>
</dbReference>
<organism evidence="6 7">
    <name type="scientific">Termititenax aidoneus</name>
    <dbReference type="NCBI Taxonomy" id="2218524"/>
    <lineage>
        <taxon>Bacteria</taxon>
        <taxon>Bacillati</taxon>
        <taxon>Candidatus Margulisiibacteriota</taxon>
        <taxon>Candidatus Termititenacia</taxon>
        <taxon>Candidatus Termititenacales</taxon>
        <taxon>Candidatus Termititenacaceae</taxon>
        <taxon>Candidatus Termititenax</taxon>
    </lineage>
</organism>
<feature type="non-terminal residue" evidence="6">
    <location>
        <position position="1"/>
    </location>
</feature>
<dbReference type="AlphaFoldDB" id="A0A388TF38"/>
<dbReference type="GO" id="GO:0003735">
    <property type="term" value="F:structural constituent of ribosome"/>
    <property type="evidence" value="ECO:0007669"/>
    <property type="project" value="TreeGrafter"/>
</dbReference>
<feature type="domain" description="S1 motif" evidence="5">
    <location>
        <begin position="109"/>
        <end position="177"/>
    </location>
</feature>
<dbReference type="InterPro" id="IPR012340">
    <property type="entry name" value="NA-bd_OB-fold"/>
</dbReference>
<evidence type="ECO:0000259" key="5">
    <source>
        <dbReference type="PROSITE" id="PS50126"/>
    </source>
</evidence>
<dbReference type="EMBL" id="BGZN01000195">
    <property type="protein sequence ID" value="GBR75217.1"/>
    <property type="molecule type" value="Genomic_DNA"/>
</dbReference>
<keyword evidence="3" id="KW-0687">Ribonucleoprotein</keyword>